<keyword evidence="2" id="KW-1185">Reference proteome</keyword>
<dbReference type="RefSeq" id="WP_381437388.1">
    <property type="nucleotide sequence ID" value="NZ_JBHSNO010000008.1"/>
</dbReference>
<accession>A0ABW0TMH7</accession>
<protein>
    <submittedName>
        <fullName evidence="1">Gamma-glutamyl-gamma-aminobutyrate hydrolase family protein</fullName>
    </submittedName>
</protein>
<dbReference type="InterPro" id="IPR044668">
    <property type="entry name" value="PuuD-like"/>
</dbReference>
<organism evidence="1 2">
    <name type="scientific">Sporosarcina soli</name>
    <dbReference type="NCBI Taxonomy" id="334736"/>
    <lineage>
        <taxon>Bacteria</taxon>
        <taxon>Bacillati</taxon>
        <taxon>Bacillota</taxon>
        <taxon>Bacilli</taxon>
        <taxon>Bacillales</taxon>
        <taxon>Caryophanaceae</taxon>
        <taxon>Sporosarcina</taxon>
    </lineage>
</organism>
<keyword evidence="1" id="KW-0378">Hydrolase</keyword>
<dbReference type="EMBL" id="JBHSNO010000008">
    <property type="protein sequence ID" value="MFC5590635.1"/>
    <property type="molecule type" value="Genomic_DNA"/>
</dbReference>
<dbReference type="PANTHER" id="PTHR43235">
    <property type="entry name" value="GLUTAMINE AMIDOTRANSFERASE PB2B2.05-RELATED"/>
    <property type="match status" value="1"/>
</dbReference>
<sequence length="237" mass="25783">MKPVIGITADVDKDGKHLLNNNYVQAIIRAGGLPFIIPIGIEGDSAQVTDLIDGLLLTGGGDIDPLLFGEEPHPNLGQVIPARDVVELELTRQMMKCDKPILGICRGLQVLNVAAGGTIYQDIYKQHVQPIIQHHQKAPTSHATHYVQLKKGSFLEELAGSGRILVNSFHHQSLKDVPEPFSAVGVATDQIIEAIESAQHQFVIGVQWHPERLAENGDSVSLGIFNRFIRACNNGKS</sequence>
<dbReference type="CDD" id="cd01745">
    <property type="entry name" value="GATase1_2"/>
    <property type="match status" value="1"/>
</dbReference>
<dbReference type="SUPFAM" id="SSF52317">
    <property type="entry name" value="Class I glutamine amidotransferase-like"/>
    <property type="match status" value="1"/>
</dbReference>
<dbReference type="PANTHER" id="PTHR43235:SF1">
    <property type="entry name" value="GLUTAMINE AMIDOTRANSFERASE PB2B2.05-RELATED"/>
    <property type="match status" value="1"/>
</dbReference>
<dbReference type="GO" id="GO:0016787">
    <property type="term" value="F:hydrolase activity"/>
    <property type="evidence" value="ECO:0007669"/>
    <property type="project" value="UniProtKB-KW"/>
</dbReference>
<comment type="caution">
    <text evidence="1">The sequence shown here is derived from an EMBL/GenBank/DDBJ whole genome shotgun (WGS) entry which is preliminary data.</text>
</comment>
<reference evidence="2" key="1">
    <citation type="journal article" date="2019" name="Int. J. Syst. Evol. Microbiol.">
        <title>The Global Catalogue of Microorganisms (GCM) 10K type strain sequencing project: providing services to taxonomists for standard genome sequencing and annotation.</title>
        <authorList>
            <consortium name="The Broad Institute Genomics Platform"/>
            <consortium name="The Broad Institute Genome Sequencing Center for Infectious Disease"/>
            <person name="Wu L."/>
            <person name="Ma J."/>
        </authorList>
    </citation>
    <scope>NUCLEOTIDE SEQUENCE [LARGE SCALE GENOMIC DNA]</scope>
    <source>
        <strain evidence="2">CGMCC 4.1434</strain>
    </source>
</reference>
<dbReference type="Pfam" id="PF07722">
    <property type="entry name" value="Peptidase_C26"/>
    <property type="match status" value="1"/>
</dbReference>
<evidence type="ECO:0000313" key="2">
    <source>
        <dbReference type="Proteomes" id="UP001596109"/>
    </source>
</evidence>
<evidence type="ECO:0000313" key="1">
    <source>
        <dbReference type="EMBL" id="MFC5590635.1"/>
    </source>
</evidence>
<dbReference type="Gene3D" id="3.40.50.880">
    <property type="match status" value="1"/>
</dbReference>
<dbReference type="Proteomes" id="UP001596109">
    <property type="component" value="Unassembled WGS sequence"/>
</dbReference>
<name>A0ABW0TMH7_9BACL</name>
<dbReference type="PROSITE" id="PS51273">
    <property type="entry name" value="GATASE_TYPE_1"/>
    <property type="match status" value="1"/>
</dbReference>
<dbReference type="InterPro" id="IPR011697">
    <property type="entry name" value="Peptidase_C26"/>
</dbReference>
<proteinExistence type="predicted"/>
<gene>
    <name evidence="1" type="ORF">ACFPRA_17145</name>
</gene>
<dbReference type="InterPro" id="IPR029062">
    <property type="entry name" value="Class_I_gatase-like"/>
</dbReference>